<feature type="transmembrane region" description="Helical" evidence="1">
    <location>
        <begin position="66"/>
        <end position="86"/>
    </location>
</feature>
<dbReference type="PANTHER" id="PTHR34821:SF3">
    <property type="entry name" value="MEMBRANE PROTEIN"/>
    <property type="match status" value="1"/>
</dbReference>
<dbReference type="Pfam" id="PF04657">
    <property type="entry name" value="DMT_YdcZ"/>
    <property type="match status" value="1"/>
</dbReference>
<evidence type="ECO:0000256" key="1">
    <source>
        <dbReference type="SAM" id="Phobius"/>
    </source>
</evidence>
<keyword evidence="1" id="KW-1133">Transmembrane helix</keyword>
<reference evidence="3" key="1">
    <citation type="submission" date="2021-07" db="EMBL/GenBank/DDBJ databases">
        <title>Complete genome sequencing of a Clostridium isolate.</title>
        <authorList>
            <person name="Ueki A."/>
            <person name="Tonouchi A."/>
        </authorList>
    </citation>
    <scope>NUCLEOTIDE SEQUENCE [LARGE SCALE GENOMIC DNA]</scope>
    <source>
        <strain evidence="3">C5S11</strain>
    </source>
</reference>
<sequence length="143" mass="15601">MFGIICAIISGIAMSVQGVFNTRLGEKIGVWETTLLVQLIALIVSLIVFFFFSDGSYTHLKEANKIYLLGGILGVIITFTVMKSVSSMGPTLGIGIILISQLLAAALIDFFGLFDSEKIKFSLNHFLGIAIMIVGIIIFKWNH</sequence>
<evidence type="ECO:0000313" key="3">
    <source>
        <dbReference type="Proteomes" id="UP000824633"/>
    </source>
</evidence>
<accession>A0ABM7TDT3</accession>
<evidence type="ECO:0000313" key="2">
    <source>
        <dbReference type="EMBL" id="BCZ49413.1"/>
    </source>
</evidence>
<feature type="transmembrane region" description="Helical" evidence="1">
    <location>
        <begin position="34"/>
        <end position="54"/>
    </location>
</feature>
<keyword evidence="1" id="KW-0472">Membrane</keyword>
<feature type="transmembrane region" description="Helical" evidence="1">
    <location>
        <begin position="121"/>
        <end position="141"/>
    </location>
</feature>
<protein>
    <submittedName>
        <fullName evidence="2">Membrane protein</fullName>
    </submittedName>
</protein>
<dbReference type="Proteomes" id="UP000824633">
    <property type="component" value="Chromosome"/>
</dbReference>
<name>A0ABM7TDT3_9CLOT</name>
<dbReference type="InterPro" id="IPR006750">
    <property type="entry name" value="YdcZ"/>
</dbReference>
<organism evidence="2 3">
    <name type="scientific">Clostridium gelidum</name>
    <dbReference type="NCBI Taxonomy" id="704125"/>
    <lineage>
        <taxon>Bacteria</taxon>
        <taxon>Bacillati</taxon>
        <taxon>Bacillota</taxon>
        <taxon>Clostridia</taxon>
        <taxon>Eubacteriales</taxon>
        <taxon>Clostridiaceae</taxon>
        <taxon>Clostridium</taxon>
    </lineage>
</organism>
<keyword evidence="1" id="KW-0812">Transmembrane</keyword>
<gene>
    <name evidence="2" type="ORF">psyc5s11_54800</name>
</gene>
<dbReference type="EMBL" id="AP024849">
    <property type="protein sequence ID" value="BCZ49413.1"/>
    <property type="molecule type" value="Genomic_DNA"/>
</dbReference>
<dbReference type="RefSeq" id="WP_224035596.1">
    <property type="nucleotide sequence ID" value="NZ_AP024849.1"/>
</dbReference>
<proteinExistence type="predicted"/>
<keyword evidence="3" id="KW-1185">Reference proteome</keyword>
<dbReference type="PANTHER" id="PTHR34821">
    <property type="entry name" value="INNER MEMBRANE PROTEIN YDCZ"/>
    <property type="match status" value="1"/>
</dbReference>
<feature type="transmembrane region" description="Helical" evidence="1">
    <location>
        <begin position="92"/>
        <end position="114"/>
    </location>
</feature>